<evidence type="ECO:0000313" key="2">
    <source>
        <dbReference type="EMBL" id="KAF2896679.1"/>
    </source>
</evidence>
<reference evidence="2" key="1">
    <citation type="submission" date="2019-08" db="EMBL/GenBank/DDBJ databases">
        <title>The genome of the North American firefly Photinus pyralis.</title>
        <authorList>
            <consortium name="Photinus pyralis genome working group"/>
            <person name="Fallon T.R."/>
            <person name="Sander Lower S.E."/>
            <person name="Weng J.-K."/>
        </authorList>
    </citation>
    <scope>NUCLEOTIDE SEQUENCE</scope>
    <source>
        <strain evidence="2">TRF0915ILg1</strain>
        <tissue evidence="2">Whole body</tissue>
    </source>
</reference>
<gene>
    <name evidence="2" type="ORF">ILUMI_09494</name>
</gene>
<organism evidence="2 3">
    <name type="scientific">Ignelater luminosus</name>
    <name type="common">Cucubano</name>
    <name type="synonym">Pyrophorus luminosus</name>
    <dbReference type="NCBI Taxonomy" id="2038154"/>
    <lineage>
        <taxon>Eukaryota</taxon>
        <taxon>Metazoa</taxon>
        <taxon>Ecdysozoa</taxon>
        <taxon>Arthropoda</taxon>
        <taxon>Hexapoda</taxon>
        <taxon>Insecta</taxon>
        <taxon>Pterygota</taxon>
        <taxon>Neoptera</taxon>
        <taxon>Endopterygota</taxon>
        <taxon>Coleoptera</taxon>
        <taxon>Polyphaga</taxon>
        <taxon>Elateriformia</taxon>
        <taxon>Elateroidea</taxon>
        <taxon>Elateridae</taxon>
        <taxon>Agrypninae</taxon>
        <taxon>Pyrophorini</taxon>
        <taxon>Ignelater</taxon>
    </lineage>
</organism>
<dbReference type="OrthoDB" id="6780028at2759"/>
<proteinExistence type="predicted"/>
<dbReference type="AlphaFoldDB" id="A0A8K0CZW1"/>
<dbReference type="Proteomes" id="UP000801492">
    <property type="component" value="Unassembled WGS sequence"/>
</dbReference>
<keyword evidence="3" id="KW-1185">Reference proteome</keyword>
<name>A0A8K0CZW1_IGNLU</name>
<evidence type="ECO:0000259" key="1">
    <source>
        <dbReference type="Pfam" id="PF20700"/>
    </source>
</evidence>
<dbReference type="EMBL" id="VTPC01004843">
    <property type="protein sequence ID" value="KAF2896679.1"/>
    <property type="molecule type" value="Genomic_DNA"/>
</dbReference>
<feature type="domain" description="Mutator-like transposase" evidence="1">
    <location>
        <begin position="14"/>
        <end position="184"/>
    </location>
</feature>
<comment type="caution">
    <text evidence="2">The sequence shown here is derived from an EMBL/GenBank/DDBJ whole genome shotgun (WGS) entry which is preliminary data.</text>
</comment>
<dbReference type="InterPro" id="IPR049012">
    <property type="entry name" value="Mutator_transp_dom"/>
</dbReference>
<evidence type="ECO:0000313" key="3">
    <source>
        <dbReference type="Proteomes" id="UP000801492"/>
    </source>
</evidence>
<protein>
    <recommendedName>
        <fullName evidence="1">Mutator-like transposase domain-containing protein</fullName>
    </recommendedName>
</protein>
<dbReference type="Pfam" id="PF20700">
    <property type="entry name" value="Mutator"/>
    <property type="match status" value="1"/>
</dbReference>
<accession>A0A8K0CZW1</accession>
<sequence length="296" mass="33020">MERVNTNVEFCINGKRIVDIGFFLSALKSLKHEGFGCSFYDMVLINEKIEGLESIFYFKCVMCNRIESVRSAAPNTFSSPNMAAVIGCVSVGIGHTQLNEFCASLDMPGMSNKTYQRYHSKLSPCVEEENKKLMKEAAAEEARLALERGDIDKNGTPVISVIVDGAWSKRSYRTNYNASSGVETTSIGLDSTIYKKISQINERLVINAESLLYNVDTNSAETYNSVVAKFVGGKRINYSLKGSYETRCKAAAISFNSKGNFLDIIYGSADDSVTGYYTKSFLKKREKQQLRTKKRK</sequence>